<evidence type="ECO:0000256" key="1">
    <source>
        <dbReference type="SAM" id="Phobius"/>
    </source>
</evidence>
<organism evidence="2 3">
    <name type="scientific">Candidatus Scalindua rubra</name>
    <dbReference type="NCBI Taxonomy" id="1872076"/>
    <lineage>
        <taxon>Bacteria</taxon>
        <taxon>Pseudomonadati</taxon>
        <taxon>Planctomycetota</taxon>
        <taxon>Candidatus Brocadiia</taxon>
        <taxon>Candidatus Brocadiales</taxon>
        <taxon>Candidatus Scalinduaceae</taxon>
        <taxon>Candidatus Scalindua</taxon>
    </lineage>
</organism>
<sequence length="167" mass="19605">MGNILVDNIGRNLERVLDIVKDPEHFLLEKYYGLEVPKGFRIDLFAARKFRLICGNIKQFKSTNLKMEDNWLGREKIMGIIPVRKIREVVTVHSPARHPRKLVCPYCEKIVIPKRLHKLNFADIVLFFFSGGIWAIILFVLYFLIRRCPVCNYSLRGFKPLSEERSQ</sequence>
<keyword evidence="1" id="KW-0812">Transmembrane</keyword>
<dbReference type="Proteomes" id="UP000094056">
    <property type="component" value="Unassembled WGS sequence"/>
</dbReference>
<name>A0A1E3XCJ1_9BACT</name>
<accession>A0A1E3XCJ1</accession>
<keyword evidence="1" id="KW-0472">Membrane</keyword>
<keyword evidence="1" id="KW-1133">Transmembrane helix</keyword>
<evidence type="ECO:0000313" key="2">
    <source>
        <dbReference type="EMBL" id="ODS33346.1"/>
    </source>
</evidence>
<dbReference type="EMBL" id="MAYW01000031">
    <property type="protein sequence ID" value="ODS33346.1"/>
    <property type="molecule type" value="Genomic_DNA"/>
</dbReference>
<protein>
    <recommendedName>
        <fullName evidence="4">LITAF domain-containing protein</fullName>
    </recommendedName>
</protein>
<reference evidence="2 3" key="1">
    <citation type="submission" date="2016-07" db="EMBL/GenBank/DDBJ databases">
        <title>Draft genome of Scalindua rubra, obtained from a brine-seawater interface in the Red Sea, sheds light on salt adaptation in anammox bacteria.</title>
        <authorList>
            <person name="Speth D.R."/>
            <person name="Lagkouvardos I."/>
            <person name="Wang Y."/>
            <person name="Qian P.-Y."/>
            <person name="Dutilh B.E."/>
            <person name="Jetten M.S."/>
        </authorList>
    </citation>
    <scope>NUCLEOTIDE SEQUENCE [LARGE SCALE GENOMIC DNA]</scope>
    <source>
        <strain evidence="2">BSI-1</strain>
    </source>
</reference>
<feature type="transmembrane region" description="Helical" evidence="1">
    <location>
        <begin position="124"/>
        <end position="145"/>
    </location>
</feature>
<evidence type="ECO:0008006" key="4">
    <source>
        <dbReference type="Google" id="ProtNLM"/>
    </source>
</evidence>
<comment type="caution">
    <text evidence="2">The sequence shown here is derived from an EMBL/GenBank/DDBJ whole genome shotgun (WGS) entry which is preliminary data.</text>
</comment>
<dbReference type="AlphaFoldDB" id="A0A1E3XCJ1"/>
<gene>
    <name evidence="2" type="ORF">SCARUB_01526</name>
</gene>
<proteinExistence type="predicted"/>
<evidence type="ECO:0000313" key="3">
    <source>
        <dbReference type="Proteomes" id="UP000094056"/>
    </source>
</evidence>